<dbReference type="Proteomes" id="UP000630718">
    <property type="component" value="Unassembled WGS sequence"/>
</dbReference>
<reference evidence="1" key="2">
    <citation type="submission" date="2020-09" db="EMBL/GenBank/DDBJ databases">
        <authorList>
            <person name="Sun Q."/>
            <person name="Ohkuma M."/>
        </authorList>
    </citation>
    <scope>NUCLEOTIDE SEQUENCE</scope>
    <source>
        <strain evidence="1">JCM 4477</strain>
    </source>
</reference>
<name>A0A919A484_9ACTN</name>
<dbReference type="RefSeq" id="WP_190202443.1">
    <property type="nucleotide sequence ID" value="NZ_BNBI01000001.1"/>
</dbReference>
<organism evidence="1 2">
    <name type="scientific">Streptomyces fumanus</name>
    <dbReference type="NCBI Taxonomy" id="67302"/>
    <lineage>
        <taxon>Bacteria</taxon>
        <taxon>Bacillati</taxon>
        <taxon>Actinomycetota</taxon>
        <taxon>Actinomycetes</taxon>
        <taxon>Kitasatosporales</taxon>
        <taxon>Streptomycetaceae</taxon>
        <taxon>Streptomyces</taxon>
    </lineage>
</organism>
<accession>A0A919A484</accession>
<dbReference type="EMBL" id="BNBI01000001">
    <property type="protein sequence ID" value="GHE85266.1"/>
    <property type="molecule type" value="Genomic_DNA"/>
</dbReference>
<sequence length="130" mass="13762">MDRELVLAALGTGFGLGCLLLAVRAVLTAVRLWTRGLRVKGQVVGRAPADRRHGGLVLFSDHLGRELVLDPGAYAPLCGLPPVGHSVPVVYVRERPTAARLWTVRHLLAPAFGWFLSSTVAFGTAAAATA</sequence>
<gene>
    <name evidence="1" type="ORF">GCM10018772_05600</name>
</gene>
<dbReference type="AlphaFoldDB" id="A0A919A484"/>
<evidence type="ECO:0008006" key="3">
    <source>
        <dbReference type="Google" id="ProtNLM"/>
    </source>
</evidence>
<proteinExistence type="predicted"/>
<dbReference type="PROSITE" id="PS51257">
    <property type="entry name" value="PROKAR_LIPOPROTEIN"/>
    <property type="match status" value="1"/>
</dbReference>
<reference evidence="1" key="1">
    <citation type="journal article" date="2014" name="Int. J. Syst. Evol. Microbiol.">
        <title>Complete genome sequence of Corynebacterium casei LMG S-19264T (=DSM 44701T), isolated from a smear-ripened cheese.</title>
        <authorList>
            <consortium name="US DOE Joint Genome Institute (JGI-PGF)"/>
            <person name="Walter F."/>
            <person name="Albersmeier A."/>
            <person name="Kalinowski J."/>
            <person name="Ruckert C."/>
        </authorList>
    </citation>
    <scope>NUCLEOTIDE SEQUENCE</scope>
    <source>
        <strain evidence="1">JCM 4477</strain>
    </source>
</reference>
<protein>
    <recommendedName>
        <fullName evidence="3">DUF3592 domain-containing protein</fullName>
    </recommendedName>
</protein>
<keyword evidence="2" id="KW-1185">Reference proteome</keyword>
<evidence type="ECO:0000313" key="1">
    <source>
        <dbReference type="EMBL" id="GHE85266.1"/>
    </source>
</evidence>
<comment type="caution">
    <text evidence="1">The sequence shown here is derived from an EMBL/GenBank/DDBJ whole genome shotgun (WGS) entry which is preliminary data.</text>
</comment>
<evidence type="ECO:0000313" key="2">
    <source>
        <dbReference type="Proteomes" id="UP000630718"/>
    </source>
</evidence>